<accession>A0AAV2Z4V4</accession>
<name>A0AAV2Z4V4_9STRA</name>
<gene>
    <name evidence="1" type="ORF">N0F65_007217</name>
</gene>
<comment type="caution">
    <text evidence="1">The sequence shown here is derived from an EMBL/GenBank/DDBJ whole genome shotgun (WGS) entry which is preliminary data.</text>
</comment>
<evidence type="ECO:0000313" key="1">
    <source>
        <dbReference type="EMBL" id="DBA02398.1"/>
    </source>
</evidence>
<organism evidence="1 2">
    <name type="scientific">Lagenidium giganteum</name>
    <dbReference type="NCBI Taxonomy" id="4803"/>
    <lineage>
        <taxon>Eukaryota</taxon>
        <taxon>Sar</taxon>
        <taxon>Stramenopiles</taxon>
        <taxon>Oomycota</taxon>
        <taxon>Peronosporomycetes</taxon>
        <taxon>Pythiales</taxon>
        <taxon>Pythiaceae</taxon>
    </lineage>
</organism>
<protein>
    <submittedName>
        <fullName evidence="1">Uncharacterized protein</fullName>
    </submittedName>
</protein>
<dbReference type="EMBL" id="DAKRPA010000032">
    <property type="protein sequence ID" value="DBA02398.1"/>
    <property type="molecule type" value="Genomic_DNA"/>
</dbReference>
<dbReference type="AlphaFoldDB" id="A0AAV2Z4V4"/>
<sequence length="178" mass="20211">MHKCFRSGQHESLSAYDIRTEPRRCWVIATEEGVNNVRVCRYENETAALAAFDRIWCCRVLYDPTDEEVKSAGVNGSATCTIRRVMARHYFACSNHRVNSSANWLVATEEGIGNVCYYPCKSEREARAMIAGTSHCRQDKSFRMHPLSMGSQTKAHEAMNSQCRVEFPIPLRLKVIAT</sequence>
<proteinExistence type="predicted"/>
<evidence type="ECO:0000313" key="2">
    <source>
        <dbReference type="Proteomes" id="UP001146120"/>
    </source>
</evidence>
<keyword evidence="2" id="KW-1185">Reference proteome</keyword>
<dbReference type="Proteomes" id="UP001146120">
    <property type="component" value="Unassembled WGS sequence"/>
</dbReference>
<reference evidence="1" key="2">
    <citation type="journal article" date="2023" name="Microbiol Resour">
        <title>Decontamination and Annotation of the Draft Genome Sequence of the Oomycete Lagenidium giganteum ARSEF 373.</title>
        <authorList>
            <person name="Morgan W.R."/>
            <person name="Tartar A."/>
        </authorList>
    </citation>
    <scope>NUCLEOTIDE SEQUENCE</scope>
    <source>
        <strain evidence="1">ARSEF 373</strain>
    </source>
</reference>
<reference evidence="1" key="1">
    <citation type="submission" date="2022-11" db="EMBL/GenBank/DDBJ databases">
        <authorList>
            <person name="Morgan W.R."/>
            <person name="Tartar A."/>
        </authorList>
    </citation>
    <scope>NUCLEOTIDE SEQUENCE</scope>
    <source>
        <strain evidence="1">ARSEF 373</strain>
    </source>
</reference>